<evidence type="ECO:0008006" key="4">
    <source>
        <dbReference type="Google" id="ProtNLM"/>
    </source>
</evidence>
<comment type="caution">
    <text evidence="2">The sequence shown here is derived from an EMBL/GenBank/DDBJ whole genome shotgun (WGS) entry which is preliminary data.</text>
</comment>
<dbReference type="EMBL" id="JACJIB010000006">
    <property type="protein sequence ID" value="MBA8914621.1"/>
    <property type="molecule type" value="Genomic_DNA"/>
</dbReference>
<dbReference type="RefSeq" id="WP_182555888.1">
    <property type="nucleotide sequence ID" value="NZ_BPRF01000020.1"/>
</dbReference>
<sequence>MSATRSLWRSLLTVFQIVTLVAFSVVDAGHAHVATQHVGHDAAGSVVHYQHPGSAQADDVAGHADPGADEAVAGPCGQCCCPASFARWDCLTVAVAWNPERTLAGIRKVTFDSVVPETLPEPPRTFA</sequence>
<gene>
    <name evidence="2" type="ORF">HNR51_003714</name>
</gene>
<evidence type="ECO:0000313" key="3">
    <source>
        <dbReference type="Proteomes" id="UP000543554"/>
    </source>
</evidence>
<evidence type="ECO:0000313" key="2">
    <source>
        <dbReference type="EMBL" id="MBA8914621.1"/>
    </source>
</evidence>
<protein>
    <recommendedName>
        <fullName evidence="4">DUF2946 domain-containing protein</fullName>
    </recommendedName>
</protein>
<proteinExistence type="predicted"/>
<name>A0AA40S4T8_9HYPH</name>
<accession>A0AA40S4T8</accession>
<reference evidence="2 3" key="1">
    <citation type="submission" date="2020-08" db="EMBL/GenBank/DDBJ databases">
        <title>Genomic Encyclopedia of Type Strains, Phase IV (KMG-IV): sequencing the most valuable type-strain genomes for metagenomic binning, comparative biology and taxonomic classification.</title>
        <authorList>
            <person name="Goeker M."/>
        </authorList>
    </citation>
    <scope>NUCLEOTIDE SEQUENCE [LARGE SCALE GENOMIC DNA]</scope>
    <source>
        <strain evidence="2 3">DSM 11490</strain>
    </source>
</reference>
<evidence type="ECO:0000256" key="1">
    <source>
        <dbReference type="SAM" id="SignalP"/>
    </source>
</evidence>
<feature type="signal peptide" evidence="1">
    <location>
        <begin position="1"/>
        <end position="24"/>
    </location>
</feature>
<keyword evidence="3" id="KW-1185">Reference proteome</keyword>
<dbReference type="Proteomes" id="UP000543554">
    <property type="component" value="Unassembled WGS sequence"/>
</dbReference>
<organism evidence="2 3">
    <name type="scientific">Methylorubrum thiocyanatum</name>
    <dbReference type="NCBI Taxonomy" id="47958"/>
    <lineage>
        <taxon>Bacteria</taxon>
        <taxon>Pseudomonadati</taxon>
        <taxon>Pseudomonadota</taxon>
        <taxon>Alphaproteobacteria</taxon>
        <taxon>Hyphomicrobiales</taxon>
        <taxon>Methylobacteriaceae</taxon>
        <taxon>Methylorubrum</taxon>
    </lineage>
</organism>
<keyword evidence="1" id="KW-0732">Signal</keyword>
<feature type="chain" id="PRO_5041408804" description="DUF2946 domain-containing protein" evidence="1">
    <location>
        <begin position="25"/>
        <end position="127"/>
    </location>
</feature>
<dbReference type="AlphaFoldDB" id="A0AA40S4T8"/>